<dbReference type="EMBL" id="JACIDK010000010">
    <property type="protein sequence ID" value="MBB3893376.1"/>
    <property type="molecule type" value="Genomic_DNA"/>
</dbReference>
<proteinExistence type="predicted"/>
<comment type="caution">
    <text evidence="1">The sequence shown here is derived from an EMBL/GenBank/DDBJ whole genome shotgun (WGS) entry which is preliminary data.</text>
</comment>
<evidence type="ECO:0000313" key="2">
    <source>
        <dbReference type="Proteomes" id="UP000530564"/>
    </source>
</evidence>
<dbReference type="AlphaFoldDB" id="A0A840A432"/>
<protein>
    <submittedName>
        <fullName evidence="1">Uncharacterized protein</fullName>
    </submittedName>
</protein>
<dbReference type="Proteomes" id="UP000530564">
    <property type="component" value="Unassembled WGS sequence"/>
</dbReference>
<organism evidence="1 2">
    <name type="scientific">Phenylobacterium haematophilum</name>
    <dbReference type="NCBI Taxonomy" id="98513"/>
    <lineage>
        <taxon>Bacteria</taxon>
        <taxon>Pseudomonadati</taxon>
        <taxon>Pseudomonadota</taxon>
        <taxon>Alphaproteobacteria</taxon>
        <taxon>Caulobacterales</taxon>
        <taxon>Caulobacteraceae</taxon>
        <taxon>Phenylobacterium</taxon>
    </lineage>
</organism>
<reference evidence="1 2" key="1">
    <citation type="submission" date="2020-08" db="EMBL/GenBank/DDBJ databases">
        <title>Genomic Encyclopedia of Type Strains, Phase IV (KMG-IV): sequencing the most valuable type-strain genomes for metagenomic binning, comparative biology and taxonomic classification.</title>
        <authorList>
            <person name="Goeker M."/>
        </authorList>
    </citation>
    <scope>NUCLEOTIDE SEQUENCE [LARGE SCALE GENOMIC DNA]</scope>
    <source>
        <strain evidence="1 2">DSM 21793</strain>
    </source>
</reference>
<gene>
    <name evidence="1" type="ORF">GGQ61_004120</name>
</gene>
<name>A0A840A432_9CAUL</name>
<accession>A0A840A432</accession>
<evidence type="ECO:0000313" key="1">
    <source>
        <dbReference type="EMBL" id="MBB3893376.1"/>
    </source>
</evidence>
<dbReference type="RefSeq" id="WP_183776889.1">
    <property type="nucleotide sequence ID" value="NZ_JACIDK010000010.1"/>
</dbReference>
<sequence>MKNIQIWRLRHRYRRLLRLIRSIRQEPSYRANASALLHDLDELRRAMGCAELALAPIPVRTRH</sequence>
<keyword evidence="2" id="KW-1185">Reference proteome</keyword>